<organism evidence="2 3">
    <name type="scientific">Colletotrichum kahawae</name>
    <name type="common">Coffee berry disease fungus</name>
    <dbReference type="NCBI Taxonomy" id="34407"/>
    <lineage>
        <taxon>Eukaryota</taxon>
        <taxon>Fungi</taxon>
        <taxon>Dikarya</taxon>
        <taxon>Ascomycota</taxon>
        <taxon>Pezizomycotina</taxon>
        <taxon>Sordariomycetes</taxon>
        <taxon>Hypocreomycetidae</taxon>
        <taxon>Glomerellales</taxon>
        <taxon>Glomerellaceae</taxon>
        <taxon>Colletotrichum</taxon>
        <taxon>Colletotrichum gloeosporioides species complex</taxon>
    </lineage>
</organism>
<protein>
    <submittedName>
        <fullName evidence="2">Uncharacterized protein</fullName>
    </submittedName>
</protein>
<evidence type="ECO:0000313" key="3">
    <source>
        <dbReference type="Proteomes" id="UP001281614"/>
    </source>
</evidence>
<name>A0AAE0D9M6_COLKA</name>
<evidence type="ECO:0000256" key="1">
    <source>
        <dbReference type="SAM" id="MobiDB-lite"/>
    </source>
</evidence>
<keyword evidence="3" id="KW-1185">Reference proteome</keyword>
<dbReference type="Proteomes" id="UP001281614">
    <property type="component" value="Unassembled WGS sequence"/>
</dbReference>
<comment type="caution">
    <text evidence="2">The sequence shown here is derived from an EMBL/GenBank/DDBJ whole genome shotgun (WGS) entry which is preliminary data.</text>
</comment>
<feature type="compositionally biased region" description="Low complexity" evidence="1">
    <location>
        <begin position="353"/>
        <end position="363"/>
    </location>
</feature>
<accession>A0AAE0D9M6</accession>
<feature type="region of interest" description="Disordered" evidence="1">
    <location>
        <begin position="339"/>
        <end position="373"/>
    </location>
</feature>
<sequence length="414" mass="47338">MRRRIEKVCKGHMNWLFKDKAGSSRKTFFGPNYWVSGEEIEGWRNNEYLPSKSLVDTAFQIIKAGDFYKMSRESNHITSIETTVDSWLEDLDKVTDWGHYMFPRYDSQPTRTFHLTDHALIWRAIRSAEDMNIRPHPGLANRDYSSQSLQRAIMKGFTVNNHSLQNDLPMLAVMRGLALNRFTLRPSESALVLALESGFFDESQEKQHFEQWKNTINNQSRLEDSHNDTSNDPRAFAARVLPLGEYLEPESENDPFLSQIIILLQSFSANGLFPGNLDHQKKPAMYQNDSLRDKYWSNVFEIPYILWKCCSGPNFGSPSTSTQVIFDSLRPSSHAVGGVSAHAGDLSGKDIRSTPPRTTLRRTNSTKRKASSTLGMRVDPNTVLFERELFLHGPAFLYHQLPFRRNAASPKTTP</sequence>
<proteinExistence type="predicted"/>
<reference evidence="2" key="1">
    <citation type="submission" date="2023-02" db="EMBL/GenBank/DDBJ databases">
        <title>Colletotrichum kahawae CIFC_Que2 genome sequencing and assembly.</title>
        <authorList>
            <person name="Baroncelli R."/>
        </authorList>
    </citation>
    <scope>NUCLEOTIDE SEQUENCE</scope>
    <source>
        <strain evidence="2">CIFC_Que2</strain>
    </source>
</reference>
<evidence type="ECO:0000313" key="2">
    <source>
        <dbReference type="EMBL" id="KAK2770099.1"/>
    </source>
</evidence>
<dbReference type="EMBL" id="VYYT01000101">
    <property type="protein sequence ID" value="KAK2770099.1"/>
    <property type="molecule type" value="Genomic_DNA"/>
</dbReference>
<dbReference type="AlphaFoldDB" id="A0AAE0D9M6"/>
<gene>
    <name evidence="2" type="ORF">CKAH01_04442</name>
</gene>